<evidence type="ECO:0000256" key="3">
    <source>
        <dbReference type="ARBA" id="ARBA00022840"/>
    </source>
</evidence>
<feature type="domain" description="Methionyl/Valyl/Leucyl/Isoleucyl-tRNA synthetase anticodon-binding" evidence="6">
    <location>
        <begin position="1"/>
        <end position="51"/>
    </location>
</feature>
<dbReference type="SUPFAM" id="SSF47323">
    <property type="entry name" value="Anticodon-binding domain of a subclass of class I aminoacyl-tRNA synthetases"/>
    <property type="match status" value="1"/>
</dbReference>
<evidence type="ECO:0000256" key="5">
    <source>
        <dbReference type="ARBA" id="ARBA00023146"/>
    </source>
</evidence>
<keyword evidence="3" id="KW-0067">ATP-binding</keyword>
<dbReference type="Pfam" id="PF08264">
    <property type="entry name" value="Anticodon_1"/>
    <property type="match status" value="1"/>
</dbReference>
<dbReference type="GO" id="GO:0006418">
    <property type="term" value="P:tRNA aminoacylation for protein translation"/>
    <property type="evidence" value="ECO:0007669"/>
    <property type="project" value="InterPro"/>
</dbReference>
<evidence type="ECO:0000313" key="7">
    <source>
        <dbReference type="EMBL" id="GAG68017.1"/>
    </source>
</evidence>
<dbReference type="GO" id="GO:0005524">
    <property type="term" value="F:ATP binding"/>
    <property type="evidence" value="ECO:0007669"/>
    <property type="project" value="UniProtKB-KW"/>
</dbReference>
<evidence type="ECO:0000256" key="4">
    <source>
        <dbReference type="ARBA" id="ARBA00022917"/>
    </source>
</evidence>
<protein>
    <recommendedName>
        <fullName evidence="6">Methionyl/Valyl/Leucyl/Isoleucyl-tRNA synthetase anticodon-binding domain-containing protein</fullName>
    </recommendedName>
</protein>
<evidence type="ECO:0000256" key="1">
    <source>
        <dbReference type="ARBA" id="ARBA00022598"/>
    </source>
</evidence>
<dbReference type="InterPro" id="IPR009080">
    <property type="entry name" value="tRNAsynth_Ia_anticodon-bd"/>
</dbReference>
<dbReference type="AlphaFoldDB" id="X1ADW1"/>
<dbReference type="Gene3D" id="1.10.730.10">
    <property type="entry name" value="Isoleucyl-tRNA Synthetase, Domain 1"/>
    <property type="match status" value="1"/>
</dbReference>
<organism evidence="7">
    <name type="scientific">marine sediment metagenome</name>
    <dbReference type="NCBI Taxonomy" id="412755"/>
    <lineage>
        <taxon>unclassified sequences</taxon>
        <taxon>metagenomes</taxon>
        <taxon>ecological metagenomes</taxon>
    </lineage>
</organism>
<sequence>RWILSELNQTISTVDKSLNNYDATRGGKEIEQFVNKLSNWYIRRSRRKLRKYRIN</sequence>
<accession>X1ADW1</accession>
<name>X1ADW1_9ZZZZ</name>
<comment type="caution">
    <text evidence="7">The sequence shown here is derived from an EMBL/GenBank/DDBJ whole genome shotgun (WGS) entry which is preliminary data.</text>
</comment>
<keyword evidence="4" id="KW-0648">Protein biosynthesis</keyword>
<dbReference type="EMBL" id="BART01000222">
    <property type="protein sequence ID" value="GAG68017.1"/>
    <property type="molecule type" value="Genomic_DNA"/>
</dbReference>
<evidence type="ECO:0000256" key="2">
    <source>
        <dbReference type="ARBA" id="ARBA00022741"/>
    </source>
</evidence>
<dbReference type="InterPro" id="IPR013155">
    <property type="entry name" value="M/V/L/I-tRNA-synth_anticd-bd"/>
</dbReference>
<feature type="non-terminal residue" evidence="7">
    <location>
        <position position="1"/>
    </location>
</feature>
<keyword evidence="1" id="KW-0436">Ligase</keyword>
<keyword evidence="5" id="KW-0030">Aminoacyl-tRNA synthetase</keyword>
<proteinExistence type="predicted"/>
<keyword evidence="2" id="KW-0547">Nucleotide-binding</keyword>
<dbReference type="GO" id="GO:0004812">
    <property type="term" value="F:aminoacyl-tRNA ligase activity"/>
    <property type="evidence" value="ECO:0007669"/>
    <property type="project" value="UniProtKB-KW"/>
</dbReference>
<evidence type="ECO:0000259" key="6">
    <source>
        <dbReference type="Pfam" id="PF08264"/>
    </source>
</evidence>
<reference evidence="7" key="1">
    <citation type="journal article" date="2014" name="Front. Microbiol.">
        <title>High frequency of phylogenetically diverse reductive dehalogenase-homologous genes in deep subseafloor sedimentary metagenomes.</title>
        <authorList>
            <person name="Kawai M."/>
            <person name="Futagami T."/>
            <person name="Toyoda A."/>
            <person name="Takaki Y."/>
            <person name="Nishi S."/>
            <person name="Hori S."/>
            <person name="Arai W."/>
            <person name="Tsubouchi T."/>
            <person name="Morono Y."/>
            <person name="Uchiyama I."/>
            <person name="Ito T."/>
            <person name="Fujiyama A."/>
            <person name="Inagaki F."/>
            <person name="Takami H."/>
        </authorList>
    </citation>
    <scope>NUCLEOTIDE SEQUENCE</scope>
    <source>
        <strain evidence="7">Expedition CK06-06</strain>
    </source>
</reference>
<gene>
    <name evidence="7" type="ORF">S01H4_01269</name>
</gene>